<evidence type="ECO:0000313" key="1">
    <source>
        <dbReference type="EMBL" id="WPX71860.1"/>
    </source>
</evidence>
<dbReference type="EMBL" id="CP136422">
    <property type="protein sequence ID" value="WPX71860.1"/>
    <property type="molecule type" value="Genomic_DNA"/>
</dbReference>
<dbReference type="Proteomes" id="UP001325248">
    <property type="component" value="Chromosome"/>
</dbReference>
<protein>
    <submittedName>
        <fullName evidence="1">Uncharacterized protein</fullName>
    </submittedName>
</protein>
<proteinExistence type="predicted"/>
<keyword evidence="2" id="KW-1185">Reference proteome</keyword>
<sequence>MKHKKVAAALSAAVAGAAVLGGIHYVSGKRKPKEGQEPDIQEEGLTEGQVRECFLRLFRLYEDSEFDDLAELLGDGSEPREYAADNYSSQLFPYIKKSMKEVMMMEGDDGTGNEPFDMTDVLFCYPACMIACEIKEFFSDRFVLCLENEIWILENGEFASVHCVSIGKEGGRLTYRFLDTYIKNPGDIPICFDDLESGFIQIIKALEEGRKPELP</sequence>
<organism evidence="1 2">
    <name type="scientific">Blautia producta</name>
    <dbReference type="NCBI Taxonomy" id="33035"/>
    <lineage>
        <taxon>Bacteria</taxon>
        <taxon>Bacillati</taxon>
        <taxon>Bacillota</taxon>
        <taxon>Clostridia</taxon>
        <taxon>Lachnospirales</taxon>
        <taxon>Lachnospiraceae</taxon>
        <taxon>Blautia</taxon>
    </lineage>
</organism>
<reference evidence="1" key="1">
    <citation type="submission" date="2023-10" db="EMBL/GenBank/DDBJ databases">
        <title>Genome sequence of Blautia coccoides DSM 935.</title>
        <authorList>
            <person name="Boeer T."/>
            <person name="Bengelsdorf F.R."/>
            <person name="Daniel R."/>
            <person name="Poehlein A."/>
        </authorList>
    </citation>
    <scope>NUCLEOTIDE SEQUENCE [LARGE SCALE GENOMIC DNA]</scope>
    <source>
        <strain evidence="1">DSM 935</strain>
    </source>
</reference>
<accession>A0ABZ0U3R9</accession>
<gene>
    <name evidence="1" type="ORF">BLCOC_01840</name>
</gene>
<name>A0ABZ0U3R9_9FIRM</name>
<evidence type="ECO:0000313" key="2">
    <source>
        <dbReference type="Proteomes" id="UP001325248"/>
    </source>
</evidence>